<gene>
    <name evidence="7" type="primary">aroK</name>
</gene>
<evidence type="ECO:0000256" key="4">
    <source>
        <dbReference type="ARBA" id="ARBA00022777"/>
    </source>
</evidence>
<feature type="binding site" evidence="7">
    <location>
        <position position="271"/>
    </location>
    <ligand>
        <name>substrate</name>
    </ligand>
</feature>
<dbReference type="UniPathway" id="UPA00053">
    <property type="reaction ID" value="UER00088"/>
</dbReference>
<dbReference type="GO" id="GO:0008652">
    <property type="term" value="P:amino acid biosynthetic process"/>
    <property type="evidence" value="ECO:0007669"/>
    <property type="project" value="UniProtKB-KW"/>
</dbReference>
<feature type="binding site" evidence="7">
    <location>
        <position position="146"/>
    </location>
    <ligand>
        <name>Mg(2+)</name>
        <dbReference type="ChEBI" id="CHEBI:18420"/>
    </ligand>
</feature>
<dbReference type="SMART" id="SM00530">
    <property type="entry name" value="HTH_XRE"/>
    <property type="match status" value="1"/>
</dbReference>
<dbReference type="CDD" id="cd00093">
    <property type="entry name" value="HTH_XRE"/>
    <property type="match status" value="1"/>
</dbReference>
<proteinExistence type="inferred from homology"/>
<comment type="similarity">
    <text evidence="7">Belongs to the shikimate kinase family.</text>
</comment>
<comment type="pathway">
    <text evidence="7">Metabolic intermediate biosynthesis; chorismate biosynthesis; chorismate from D-erythrose 4-phosphate and phosphoenolpyruvate: step 5/7.</text>
</comment>
<keyword evidence="7" id="KW-0460">Magnesium</keyword>
<dbReference type="InterPro" id="IPR031322">
    <property type="entry name" value="Shikimate/glucono_kinase"/>
</dbReference>
<dbReference type="GO" id="GO:0009073">
    <property type="term" value="P:aromatic amino acid family biosynthetic process"/>
    <property type="evidence" value="ECO:0007669"/>
    <property type="project" value="UniProtKB-KW"/>
</dbReference>
<accession>A0A8B6X5J5</accession>
<feature type="binding site" evidence="7">
    <location>
        <position position="188"/>
    </location>
    <ligand>
        <name>substrate</name>
    </ligand>
</feature>
<comment type="function">
    <text evidence="7">Catalyzes the specific phosphorylation of the 3-hydroxyl group of shikimic acid using ATP as a cosubstrate.</text>
</comment>
<keyword evidence="1 7" id="KW-0028">Amino-acid biosynthesis</keyword>
<dbReference type="GO" id="GO:0004765">
    <property type="term" value="F:shikimate kinase activity"/>
    <property type="evidence" value="ECO:0007669"/>
    <property type="project" value="UniProtKB-UniRule"/>
</dbReference>
<dbReference type="AlphaFoldDB" id="A0A8B6X5J5"/>
<dbReference type="NCBIfam" id="NF006015">
    <property type="entry name" value="PRK08154.1"/>
    <property type="match status" value="1"/>
</dbReference>
<feature type="binding site" evidence="7">
    <location>
        <position position="250"/>
    </location>
    <ligand>
        <name>ATP</name>
        <dbReference type="ChEBI" id="CHEBI:30616"/>
    </ligand>
</feature>
<evidence type="ECO:0000256" key="2">
    <source>
        <dbReference type="ARBA" id="ARBA00022679"/>
    </source>
</evidence>
<keyword evidence="7" id="KW-0963">Cytoplasm</keyword>
<keyword evidence="4 7" id="KW-0418">Kinase</keyword>
<evidence type="ECO:0000256" key="7">
    <source>
        <dbReference type="HAMAP-Rule" id="MF_00109"/>
    </source>
</evidence>
<dbReference type="Pfam" id="PF01202">
    <property type="entry name" value="SKI"/>
    <property type="match status" value="1"/>
</dbReference>
<dbReference type="PANTHER" id="PTHR21087">
    <property type="entry name" value="SHIKIMATE KINASE"/>
    <property type="match status" value="1"/>
</dbReference>
<evidence type="ECO:0000256" key="3">
    <source>
        <dbReference type="ARBA" id="ARBA00022741"/>
    </source>
</evidence>
<dbReference type="InterPro" id="IPR000623">
    <property type="entry name" value="Shikimate_kinase/TSH1"/>
</dbReference>
<name>A0A8B6X5J5_9BURK</name>
<feature type="binding site" evidence="7">
    <location>
        <position position="211"/>
    </location>
    <ligand>
        <name>substrate</name>
    </ligand>
</feature>
<evidence type="ECO:0000313" key="10">
    <source>
        <dbReference type="RefSeq" id="WP_028311805.1"/>
    </source>
</evidence>
<organism evidence="9 10">
    <name type="scientific">Derxia gummosa DSM 723</name>
    <dbReference type="NCBI Taxonomy" id="1121388"/>
    <lineage>
        <taxon>Bacteria</taxon>
        <taxon>Pseudomonadati</taxon>
        <taxon>Pseudomonadota</taxon>
        <taxon>Betaproteobacteria</taxon>
        <taxon>Burkholderiales</taxon>
        <taxon>Alcaligenaceae</taxon>
        <taxon>Derxia</taxon>
    </lineage>
</organism>
<evidence type="ECO:0000259" key="8">
    <source>
        <dbReference type="PROSITE" id="PS50943"/>
    </source>
</evidence>
<dbReference type="CDD" id="cd00464">
    <property type="entry name" value="SK"/>
    <property type="match status" value="1"/>
</dbReference>
<dbReference type="SUPFAM" id="SSF52540">
    <property type="entry name" value="P-loop containing nucleoside triphosphate hydrolases"/>
    <property type="match status" value="1"/>
</dbReference>
<keyword evidence="7" id="KW-0479">Metal-binding</keyword>
<dbReference type="Proteomes" id="UP000675920">
    <property type="component" value="Unplaced"/>
</dbReference>
<evidence type="ECO:0000256" key="5">
    <source>
        <dbReference type="ARBA" id="ARBA00022840"/>
    </source>
</evidence>
<dbReference type="GO" id="GO:0005829">
    <property type="term" value="C:cytosol"/>
    <property type="evidence" value="ECO:0007669"/>
    <property type="project" value="TreeGrafter"/>
</dbReference>
<dbReference type="GO" id="GO:0009423">
    <property type="term" value="P:chorismate biosynthetic process"/>
    <property type="evidence" value="ECO:0007669"/>
    <property type="project" value="UniProtKB-UniRule"/>
</dbReference>
<dbReference type="HAMAP" id="MF_00109">
    <property type="entry name" value="Shikimate_kinase"/>
    <property type="match status" value="1"/>
</dbReference>
<evidence type="ECO:0000313" key="9">
    <source>
        <dbReference type="Proteomes" id="UP000675920"/>
    </source>
</evidence>
<keyword evidence="2 7" id="KW-0808">Transferase</keyword>
<dbReference type="Gene3D" id="3.40.50.300">
    <property type="entry name" value="P-loop containing nucleotide triphosphate hydrolases"/>
    <property type="match status" value="1"/>
</dbReference>
<dbReference type="SUPFAM" id="SSF47413">
    <property type="entry name" value="lambda repressor-like DNA-binding domains"/>
    <property type="match status" value="1"/>
</dbReference>
<dbReference type="PROSITE" id="PS50943">
    <property type="entry name" value="HTH_CROC1"/>
    <property type="match status" value="1"/>
</dbReference>
<dbReference type="InterPro" id="IPR010982">
    <property type="entry name" value="Lambda_DNA-bd_dom_sf"/>
</dbReference>
<comment type="cofactor">
    <cofactor evidence="7">
        <name>Mg(2+)</name>
        <dbReference type="ChEBI" id="CHEBI:18420"/>
    </cofactor>
    <text evidence="7">Binds 1 Mg(2+) ion per subunit.</text>
</comment>
<dbReference type="GO" id="GO:0003677">
    <property type="term" value="F:DNA binding"/>
    <property type="evidence" value="ECO:0007669"/>
    <property type="project" value="InterPro"/>
</dbReference>
<reference evidence="10" key="1">
    <citation type="submission" date="2025-08" db="UniProtKB">
        <authorList>
            <consortium name="RefSeq"/>
        </authorList>
    </citation>
    <scope>IDENTIFICATION</scope>
</reference>
<dbReference type="InterPro" id="IPR027417">
    <property type="entry name" value="P-loop_NTPase"/>
</dbReference>
<comment type="subunit">
    <text evidence="7">Monomer.</text>
</comment>
<dbReference type="PANTHER" id="PTHR21087:SF16">
    <property type="entry name" value="SHIKIMATE KINASE 1, CHLOROPLASTIC"/>
    <property type="match status" value="1"/>
</dbReference>
<dbReference type="GO" id="GO:0005524">
    <property type="term" value="F:ATP binding"/>
    <property type="evidence" value="ECO:0007669"/>
    <property type="project" value="UniProtKB-UniRule"/>
</dbReference>
<dbReference type="OrthoDB" id="9806583at2"/>
<keyword evidence="9" id="KW-1185">Reference proteome</keyword>
<dbReference type="RefSeq" id="WP_028311805.1">
    <property type="nucleotide sequence ID" value="NZ_AXWS01000013.1"/>
</dbReference>
<keyword evidence="6 7" id="KW-0057">Aromatic amino acid biosynthesis</keyword>
<protein>
    <recommendedName>
        <fullName evidence="7">Shikimate kinase</fullName>
        <shortName evidence="7">SK</shortName>
        <ecNumber evidence="7">2.7.1.71</ecNumber>
    </recommendedName>
</protein>
<evidence type="ECO:0000256" key="6">
    <source>
        <dbReference type="ARBA" id="ARBA00023141"/>
    </source>
</evidence>
<dbReference type="EC" id="2.7.1.71" evidence="7"/>
<dbReference type="GO" id="GO:0000287">
    <property type="term" value="F:magnesium ion binding"/>
    <property type="evidence" value="ECO:0007669"/>
    <property type="project" value="UniProtKB-UniRule"/>
</dbReference>
<comment type="subcellular location">
    <subcellularLocation>
        <location evidence="7">Cytoplasm</location>
    </subcellularLocation>
</comment>
<sequence>MGSRNSALPDAPAATRVLGHDDDEPLLARLARRLRKLRAERGMTRRQLAEQSGVSLPHIARIEGGEGNVSVLLLDKLAQALNCPLAEVVADDRAGDEIALINEFLHRQPAQRLGTIRHWLVEEFATAPEAGDRRIALVGLRGAGKSTVSALLAKRLDLPVVELNREIEREAGLKVHEIFTLYGQTGFRQFERRCLERVLAQHRSLVLATAGGIVAERPTYELLLRHCTTVWLKAAPEAHFARVAGQNDARIANQRLRREALNNINRTLTAREDLYRMANLCVDTTGLSPEAVAREIAARLTK</sequence>
<feature type="binding site" evidence="7">
    <location>
        <begin position="142"/>
        <end position="147"/>
    </location>
    <ligand>
        <name>ATP</name>
        <dbReference type="ChEBI" id="CHEBI:30616"/>
    </ligand>
</feature>
<dbReference type="Pfam" id="PF01381">
    <property type="entry name" value="HTH_3"/>
    <property type="match status" value="1"/>
</dbReference>
<comment type="caution">
    <text evidence="7">Lacks conserved residue(s) required for the propagation of feature annotation.</text>
</comment>
<comment type="catalytic activity">
    <reaction evidence="7">
        <text>shikimate + ATP = 3-phosphoshikimate + ADP + H(+)</text>
        <dbReference type="Rhea" id="RHEA:13121"/>
        <dbReference type="ChEBI" id="CHEBI:15378"/>
        <dbReference type="ChEBI" id="CHEBI:30616"/>
        <dbReference type="ChEBI" id="CHEBI:36208"/>
        <dbReference type="ChEBI" id="CHEBI:145989"/>
        <dbReference type="ChEBI" id="CHEBI:456216"/>
        <dbReference type="EC" id="2.7.1.71"/>
    </reaction>
</comment>
<dbReference type="PRINTS" id="PR01100">
    <property type="entry name" value="SHIKIMTKNASE"/>
</dbReference>
<keyword evidence="3 7" id="KW-0547">Nucleotide-binding</keyword>
<feature type="domain" description="HTH cro/C1-type" evidence="8">
    <location>
        <begin position="34"/>
        <end position="88"/>
    </location>
</feature>
<evidence type="ECO:0000256" key="1">
    <source>
        <dbReference type="ARBA" id="ARBA00022605"/>
    </source>
</evidence>
<keyword evidence="5 7" id="KW-0067">ATP-binding</keyword>
<dbReference type="InterPro" id="IPR001387">
    <property type="entry name" value="Cro/C1-type_HTH"/>
</dbReference>
<dbReference type="Gene3D" id="1.10.260.40">
    <property type="entry name" value="lambda repressor-like DNA-binding domains"/>
    <property type="match status" value="1"/>
</dbReference>